<keyword evidence="2" id="KW-1185">Reference proteome</keyword>
<name>A0ABY4QNN6_9MYCO</name>
<dbReference type="Proteomes" id="UP001056610">
    <property type="component" value="Chromosome"/>
</dbReference>
<proteinExistence type="predicted"/>
<dbReference type="RefSeq" id="WP_249763067.1">
    <property type="nucleotide sequence ID" value="NZ_CP097320.1"/>
</dbReference>
<organism evidence="1 2">
    <name type="scientific">Candidatus Mycobacterium methanotrophicum</name>
    <dbReference type="NCBI Taxonomy" id="2943498"/>
    <lineage>
        <taxon>Bacteria</taxon>
        <taxon>Bacillati</taxon>
        <taxon>Actinomycetota</taxon>
        <taxon>Actinomycetes</taxon>
        <taxon>Mycobacteriales</taxon>
        <taxon>Mycobacteriaceae</taxon>
        <taxon>Mycobacterium</taxon>
    </lineage>
</organism>
<accession>A0ABY4QNN6</accession>
<dbReference type="EMBL" id="CP097320">
    <property type="protein sequence ID" value="UQX11418.1"/>
    <property type="molecule type" value="Genomic_DNA"/>
</dbReference>
<gene>
    <name evidence="1" type="ORF">M5I08_02525</name>
</gene>
<evidence type="ECO:0000313" key="1">
    <source>
        <dbReference type="EMBL" id="UQX11418.1"/>
    </source>
</evidence>
<sequence length="103" mass="10868">MASTAEDALQPSGEEYDRLTGQVLARVKRVEALLTSAPANVEWVGGQDVVVSLDPAGRLAGLWLSPRCTTRYSAVELEDLLNGVLAAAGRTADPGVNFLRDTG</sequence>
<reference evidence="1" key="1">
    <citation type="submission" date="2022-05" db="EMBL/GenBank/DDBJ databases">
        <title>A methanotrophic Mycobacterium dominates a cave microbial ecosystem.</title>
        <authorList>
            <person name="Van Spanning R.J.M."/>
            <person name="Guan Q."/>
            <person name="Melkonian C."/>
            <person name="Gallant J."/>
            <person name="Polerecky L."/>
            <person name="Flot J.-F."/>
            <person name="Brandt B.W."/>
            <person name="Braster M."/>
            <person name="Iturbe Espinoza P."/>
            <person name="Aerts J."/>
            <person name="Meima-Franke M."/>
            <person name="Piersma S.R."/>
            <person name="Bunduc C."/>
            <person name="Ummels R."/>
            <person name="Pain A."/>
            <person name="Fleming E.J."/>
            <person name="van der Wel N."/>
            <person name="Gherman V.D."/>
            <person name="Sarbu S.M."/>
            <person name="Bodelier P.L.E."/>
            <person name="Bitter W."/>
        </authorList>
    </citation>
    <scope>NUCLEOTIDE SEQUENCE</scope>
    <source>
        <strain evidence="1">Sulfur Cave</strain>
    </source>
</reference>
<evidence type="ECO:0000313" key="2">
    <source>
        <dbReference type="Proteomes" id="UP001056610"/>
    </source>
</evidence>
<protein>
    <submittedName>
        <fullName evidence="1">Uncharacterized protein</fullName>
    </submittedName>
</protein>